<keyword evidence="1" id="KW-0732">Signal</keyword>
<evidence type="ECO:0000256" key="1">
    <source>
        <dbReference type="SAM" id="SignalP"/>
    </source>
</evidence>
<keyword evidence="3" id="KW-1185">Reference proteome</keyword>
<protein>
    <recommendedName>
        <fullName evidence="4">Lipoprotein</fullName>
    </recommendedName>
</protein>
<sequence>MKTPITILAMTLLCSGCAAIQPRWQQTDSSLGKTRYYVDVNERADFHITCSDLRINMAFTDKYGNIPLAAIIIDGQRFDNADLFNTRFEYEEDIEKFRPLWAKLRNARNITVIADITPQKSFVLPTSNVAKVLPADFTQCDGQHM</sequence>
<organism evidence="2 3">
    <name type="scientific">Aeromonas simiae</name>
    <dbReference type="NCBI Taxonomy" id="218936"/>
    <lineage>
        <taxon>Bacteria</taxon>
        <taxon>Pseudomonadati</taxon>
        <taxon>Pseudomonadota</taxon>
        <taxon>Gammaproteobacteria</taxon>
        <taxon>Aeromonadales</taxon>
        <taxon>Aeromonadaceae</taxon>
        <taxon>Aeromonas</taxon>
    </lineage>
</organism>
<gene>
    <name evidence="2" type="ORF">FE240_14685</name>
</gene>
<feature type="signal peptide" evidence="1">
    <location>
        <begin position="1"/>
        <end position="20"/>
    </location>
</feature>
<evidence type="ECO:0000313" key="3">
    <source>
        <dbReference type="Proteomes" id="UP000594034"/>
    </source>
</evidence>
<evidence type="ECO:0008006" key="4">
    <source>
        <dbReference type="Google" id="ProtNLM"/>
    </source>
</evidence>
<dbReference type="RefSeq" id="WP_193001954.1">
    <property type="nucleotide sequence ID" value="NZ_CP040449.1"/>
</dbReference>
<reference evidence="2 3" key="1">
    <citation type="submission" date="2019-05" db="EMBL/GenBank/DDBJ databases">
        <title>OXA-830, a novel chromosomally encoded expanded-spectrum class D beta-lactamase in Aeromonas simiae.</title>
        <authorList>
            <person name="Zhou W."/>
            <person name="Chen Q."/>
        </authorList>
    </citation>
    <scope>NUCLEOTIDE SEQUENCE [LARGE SCALE GENOMIC DNA]</scope>
    <source>
        <strain evidence="2 3">A6</strain>
    </source>
</reference>
<evidence type="ECO:0000313" key="2">
    <source>
        <dbReference type="EMBL" id="QFI55824.1"/>
    </source>
</evidence>
<dbReference type="Proteomes" id="UP000594034">
    <property type="component" value="Chromosome"/>
</dbReference>
<accession>A0A5J6WZS8</accession>
<dbReference type="KEGG" id="asim:FE240_14685"/>
<feature type="chain" id="PRO_5023829491" description="Lipoprotein" evidence="1">
    <location>
        <begin position="21"/>
        <end position="145"/>
    </location>
</feature>
<name>A0A5J6WZS8_9GAMM</name>
<proteinExistence type="predicted"/>
<dbReference type="AlphaFoldDB" id="A0A5J6WZS8"/>
<dbReference type="EMBL" id="CP040449">
    <property type="protein sequence ID" value="QFI55824.1"/>
    <property type="molecule type" value="Genomic_DNA"/>
</dbReference>